<evidence type="ECO:0000313" key="1">
    <source>
        <dbReference type="EMBL" id="JAH72761.1"/>
    </source>
</evidence>
<dbReference type="EMBL" id="GBXM01035816">
    <property type="protein sequence ID" value="JAH72761.1"/>
    <property type="molecule type" value="Transcribed_RNA"/>
</dbReference>
<protein>
    <submittedName>
        <fullName evidence="1">Uncharacterized protein</fullName>
    </submittedName>
</protein>
<accession>A0A0E9V454</accession>
<name>A0A0E9V454_ANGAN</name>
<reference evidence="1" key="1">
    <citation type="submission" date="2014-11" db="EMBL/GenBank/DDBJ databases">
        <authorList>
            <person name="Amaro Gonzalez C."/>
        </authorList>
    </citation>
    <scope>NUCLEOTIDE SEQUENCE</scope>
</reference>
<dbReference type="AlphaFoldDB" id="A0A0E9V454"/>
<proteinExistence type="predicted"/>
<reference evidence="1" key="2">
    <citation type="journal article" date="2015" name="Fish Shellfish Immunol.">
        <title>Early steps in the European eel (Anguilla anguilla)-Vibrio vulnificus interaction in the gills: Role of the RtxA13 toxin.</title>
        <authorList>
            <person name="Callol A."/>
            <person name="Pajuelo D."/>
            <person name="Ebbesson L."/>
            <person name="Teles M."/>
            <person name="MacKenzie S."/>
            <person name="Amaro C."/>
        </authorList>
    </citation>
    <scope>NUCLEOTIDE SEQUENCE</scope>
</reference>
<organism evidence="1">
    <name type="scientific">Anguilla anguilla</name>
    <name type="common">European freshwater eel</name>
    <name type="synonym">Muraena anguilla</name>
    <dbReference type="NCBI Taxonomy" id="7936"/>
    <lineage>
        <taxon>Eukaryota</taxon>
        <taxon>Metazoa</taxon>
        <taxon>Chordata</taxon>
        <taxon>Craniata</taxon>
        <taxon>Vertebrata</taxon>
        <taxon>Euteleostomi</taxon>
        <taxon>Actinopterygii</taxon>
        <taxon>Neopterygii</taxon>
        <taxon>Teleostei</taxon>
        <taxon>Anguilliformes</taxon>
        <taxon>Anguillidae</taxon>
        <taxon>Anguilla</taxon>
    </lineage>
</organism>
<sequence>MAKSLSRLQEIALRPDPLSTQIT</sequence>